<evidence type="ECO:0000259" key="2">
    <source>
        <dbReference type="Pfam" id="PF10390"/>
    </source>
</evidence>
<feature type="domain" description="RNA polymerase II elongation factor ELL N-terminal" evidence="2">
    <location>
        <begin position="104"/>
        <end position="188"/>
    </location>
</feature>
<accession>A0A1E4TG36</accession>
<dbReference type="InterPro" id="IPR036390">
    <property type="entry name" value="WH_DNA-bd_sf"/>
</dbReference>
<dbReference type="SUPFAM" id="SSF46785">
    <property type="entry name" value="Winged helix' DNA-binding domain"/>
    <property type="match status" value="1"/>
</dbReference>
<dbReference type="InterPro" id="IPR019464">
    <property type="entry name" value="ELL_N"/>
</dbReference>
<evidence type="ECO:0000313" key="4">
    <source>
        <dbReference type="Proteomes" id="UP000095023"/>
    </source>
</evidence>
<sequence length="407" mass="45337">MDLPDKTTVIQSKKEQNRPIFSIKLNERVLKLIQTALNANQPVKLVVGKGSVSKKLIIGPNEFDLNTINEPSMIEVYEFVNKQLIQIGAISKKVSLNPKQSFDSSILKTSSQSINSLQMRLIHLLALGPFTIDQLFAKLKTPKNEILPLLRQFATKSSNSYYLANEHYEDLRIWDFKGYSTKEREKIRNAALEAFDVLGYPSDHPARKACIEPPKHNRPQSAPLSATRSLPSSPHLHSNFDPPTPTNYKLDDVRQSKPRFSSLSSAPAPTTDLSPAPTADPLAYAASPKLSGIDSSAPKSSTIKLSKLTRSTSSDSSDTLTTAVKRKTLDNSDISSRKKLKPDRNLVKLAHQFKKSYNEYLELYSQVKDTQSANSSSSSDLSEKLISMHNVLLGWKQKIWAAGKNFQ</sequence>
<organism evidence="3 4">
    <name type="scientific">Tortispora caseinolytica NRRL Y-17796</name>
    <dbReference type="NCBI Taxonomy" id="767744"/>
    <lineage>
        <taxon>Eukaryota</taxon>
        <taxon>Fungi</taxon>
        <taxon>Dikarya</taxon>
        <taxon>Ascomycota</taxon>
        <taxon>Saccharomycotina</taxon>
        <taxon>Trigonopsidomycetes</taxon>
        <taxon>Trigonopsidales</taxon>
        <taxon>Trigonopsidaceae</taxon>
        <taxon>Tortispora</taxon>
    </lineage>
</organism>
<name>A0A1E4TG36_9ASCO</name>
<gene>
    <name evidence="3" type="ORF">CANCADRAFT_31579</name>
</gene>
<dbReference type="OrthoDB" id="4092287at2759"/>
<dbReference type="EMBL" id="KV453842">
    <property type="protein sequence ID" value="ODV90706.1"/>
    <property type="molecule type" value="Genomic_DNA"/>
</dbReference>
<dbReference type="Proteomes" id="UP000095023">
    <property type="component" value="Unassembled WGS sequence"/>
</dbReference>
<dbReference type="Pfam" id="PF10390">
    <property type="entry name" value="ELL"/>
    <property type="match status" value="1"/>
</dbReference>
<reference evidence="4" key="1">
    <citation type="submission" date="2016-02" db="EMBL/GenBank/DDBJ databases">
        <title>Comparative genomics of biotechnologically important yeasts.</title>
        <authorList>
            <consortium name="DOE Joint Genome Institute"/>
            <person name="Riley R."/>
            <person name="Haridas S."/>
            <person name="Wolfe K.H."/>
            <person name="Lopes M.R."/>
            <person name="Hittinger C.T."/>
            <person name="Goker M."/>
            <person name="Salamov A."/>
            <person name="Wisecaver J."/>
            <person name="Long T.M."/>
            <person name="Aerts A.L."/>
            <person name="Barry K."/>
            <person name="Choi C."/>
            <person name="Clum A."/>
            <person name="Coughlan A.Y."/>
            <person name="Deshpande S."/>
            <person name="Douglass A.P."/>
            <person name="Hanson S.J."/>
            <person name="Klenk H.-P."/>
            <person name="Labutti K."/>
            <person name="Lapidus A."/>
            <person name="Lindquist E."/>
            <person name="Lipzen A."/>
            <person name="Meier-Kolthoff J.P."/>
            <person name="Ohm R.A."/>
            <person name="Otillar R.P."/>
            <person name="Pangilinan J."/>
            <person name="Peng Y."/>
            <person name="Rokas A."/>
            <person name="Rosa C.A."/>
            <person name="Scheuner C."/>
            <person name="Sibirny A.A."/>
            <person name="Slot J.C."/>
            <person name="Stielow J.B."/>
            <person name="Sun H."/>
            <person name="Kurtzman C.P."/>
            <person name="Blackwell M."/>
            <person name="Jeffries T.W."/>
            <person name="Grigoriev I.V."/>
        </authorList>
    </citation>
    <scope>NUCLEOTIDE SEQUENCE [LARGE SCALE GENOMIC DNA]</scope>
    <source>
        <strain evidence="4">NRRL Y-17796</strain>
    </source>
</reference>
<dbReference type="GO" id="GO:0008023">
    <property type="term" value="C:transcription elongation factor complex"/>
    <property type="evidence" value="ECO:0007669"/>
    <property type="project" value="InterPro"/>
</dbReference>
<dbReference type="InterPro" id="IPR042065">
    <property type="entry name" value="E3_ELL-like"/>
</dbReference>
<dbReference type="GO" id="GO:0006368">
    <property type="term" value="P:transcription elongation by RNA polymerase II"/>
    <property type="evidence" value="ECO:0007669"/>
    <property type="project" value="InterPro"/>
</dbReference>
<feature type="compositionally biased region" description="Low complexity" evidence="1">
    <location>
        <begin position="299"/>
        <end position="320"/>
    </location>
</feature>
<proteinExistence type="predicted"/>
<evidence type="ECO:0000256" key="1">
    <source>
        <dbReference type="SAM" id="MobiDB-lite"/>
    </source>
</evidence>
<keyword evidence="4" id="KW-1185">Reference proteome</keyword>
<feature type="compositionally biased region" description="Polar residues" evidence="1">
    <location>
        <begin position="219"/>
        <end position="236"/>
    </location>
</feature>
<feature type="region of interest" description="Disordered" evidence="1">
    <location>
        <begin position="206"/>
        <end position="320"/>
    </location>
</feature>
<dbReference type="Gene3D" id="1.10.10.2670">
    <property type="entry name" value="E3 ubiquitin-protein ligase"/>
    <property type="match status" value="1"/>
</dbReference>
<evidence type="ECO:0000313" key="3">
    <source>
        <dbReference type="EMBL" id="ODV90706.1"/>
    </source>
</evidence>
<protein>
    <recommendedName>
        <fullName evidence="2">RNA polymerase II elongation factor ELL N-terminal domain-containing protein</fullName>
    </recommendedName>
</protein>
<feature type="compositionally biased region" description="Basic and acidic residues" evidence="1">
    <location>
        <begin position="206"/>
        <end position="215"/>
    </location>
</feature>
<dbReference type="AlphaFoldDB" id="A0A1E4TG36"/>
<feature type="compositionally biased region" description="Polar residues" evidence="1">
    <location>
        <begin position="258"/>
        <end position="273"/>
    </location>
</feature>